<gene>
    <name evidence="1" type="primary">m029R</name>
    <name evidence="1" type="ORF">MT325_m029R</name>
</gene>
<evidence type="ECO:0000313" key="2">
    <source>
        <dbReference type="Proteomes" id="UP000246715"/>
    </source>
</evidence>
<reference evidence="1 2" key="1">
    <citation type="journal article" date="2007" name="Virology">
        <title>Sequence and annotation of the 314-kb MT325 and the 321-kb FR483 viruses that infect Chlorella Pbi.</title>
        <authorList>
            <person name="Fitzgerald L.A."/>
            <person name="Graves M.V."/>
            <person name="Li X."/>
            <person name="Feldblyum T."/>
            <person name="Hartigan J."/>
            <person name="Van Etten J.L."/>
        </authorList>
    </citation>
    <scope>NUCLEOTIDE SEQUENCE [LARGE SCALE GENOMIC DNA]</scope>
    <source>
        <strain evidence="1 2">MT325</strain>
    </source>
</reference>
<evidence type="ECO:0000313" key="1">
    <source>
        <dbReference type="EMBL" id="ABT13583.1"/>
    </source>
</evidence>
<sequence length="216" mass="23948">MEGHHIGVLQDIRQIVVFHAHLLDVLRLIHVIGDDLACHWLDELDKLLGDLASAYHANNLSGHLATHKAFHGVVSGLYAGKHKLEVARERHHMRQRKLGDRAGRVCWNAIHLEPEALGMLNVQTIKTGTAHCDAVNSSFPEDVQNRGRQIIIHKHIHGPATRCHGCGFHSEGYIHITRSTHTLNWLQELLDILAGRKHGNVGFCDNGGGHCNGGHC</sequence>
<organismHost>
    <name type="scientific">Paramecium bursaria</name>
    <dbReference type="NCBI Taxonomy" id="74790"/>
</organismHost>
<dbReference type="EMBL" id="DQ491001">
    <property type="protein sequence ID" value="ABT13583.1"/>
    <property type="molecule type" value="Genomic_DNA"/>
</dbReference>
<protein>
    <submittedName>
        <fullName evidence="1">Uncharacterized protein m029R</fullName>
    </submittedName>
</protein>
<name>A7ITA9_PBCVM</name>
<proteinExistence type="predicted"/>
<dbReference type="Proteomes" id="UP000246715">
    <property type="component" value="Segment"/>
</dbReference>
<accession>A7ITA9</accession>
<organism evidence="1 2">
    <name type="scientific">Paramecium bursaria Chlorella virus MT325</name>
    <name type="common">PBCV-MT325</name>
    <dbReference type="NCBI Taxonomy" id="346932"/>
    <lineage>
        <taxon>Viruses</taxon>
        <taxon>Varidnaviria</taxon>
        <taxon>Bamfordvirae</taxon>
        <taxon>Nucleocytoviricota</taxon>
        <taxon>Megaviricetes</taxon>
        <taxon>Algavirales</taxon>
        <taxon>Phycodnaviridae</taxon>
        <taxon>Chlorovirus</taxon>
        <taxon>Chlorovirus conductrix</taxon>
        <taxon>Paramecium bursaria Chlorella virus A1</taxon>
    </lineage>
</organism>